<comment type="function">
    <text evidence="10">Confers DNA tethering and processivity to DNA polymerases and other proteins. Acts as a clamp, forming a ring around DNA (a reaction catalyzed by the clamp-loading complex) which diffuses in an ATP-independent manner freely and bidirectionally along dsDNA. Initially characterized for its ability to contact the catalytic subunit of DNA polymerase III (Pol III), a complex, multichain enzyme responsible for most of the replicative synthesis in bacteria; Pol III exhibits 3'-5' exonuclease proofreading activity. The beta chain is required for initiation of replication as well as for processivity of DNA replication.</text>
</comment>
<keyword evidence="8 10" id="KW-0239">DNA-directed DNA polymerase</keyword>
<dbReference type="PANTHER" id="PTHR30478:SF0">
    <property type="entry name" value="BETA SLIDING CLAMP"/>
    <property type="match status" value="1"/>
</dbReference>
<evidence type="ECO:0000259" key="11">
    <source>
        <dbReference type="Pfam" id="PF00712"/>
    </source>
</evidence>
<dbReference type="GO" id="GO:0006271">
    <property type="term" value="P:DNA strand elongation involved in DNA replication"/>
    <property type="evidence" value="ECO:0007669"/>
    <property type="project" value="TreeGrafter"/>
</dbReference>
<evidence type="ECO:0000313" key="14">
    <source>
        <dbReference type="EMBL" id="HIU46500.1"/>
    </source>
</evidence>
<evidence type="ECO:0000256" key="8">
    <source>
        <dbReference type="ARBA" id="ARBA00022932"/>
    </source>
</evidence>
<dbReference type="InterPro" id="IPR022637">
    <property type="entry name" value="DNA_polIII_beta_cen"/>
</dbReference>
<dbReference type="GO" id="GO:0005737">
    <property type="term" value="C:cytoplasm"/>
    <property type="evidence" value="ECO:0007669"/>
    <property type="project" value="UniProtKB-SubCell"/>
</dbReference>
<organism evidence="14 15">
    <name type="scientific">Candidatus Fimadaptatus faecigallinarum</name>
    <dbReference type="NCBI Taxonomy" id="2840814"/>
    <lineage>
        <taxon>Bacteria</taxon>
        <taxon>Bacillati</taxon>
        <taxon>Bacillota</taxon>
        <taxon>Clostridia</taxon>
        <taxon>Eubacteriales</taxon>
        <taxon>Candidatus Fimadaptatus</taxon>
    </lineage>
</organism>
<proteinExistence type="inferred from homology"/>
<keyword evidence="6 10" id="KW-0548">Nucleotidyltransferase</keyword>
<dbReference type="Pfam" id="PF00712">
    <property type="entry name" value="DNA_pol3_beta"/>
    <property type="match status" value="1"/>
</dbReference>
<name>A0A9D1LR92_9FIRM</name>
<protein>
    <recommendedName>
        <fullName evidence="3 10">Beta sliding clamp</fullName>
    </recommendedName>
</protein>
<comment type="caution">
    <text evidence="14">The sequence shown here is derived from an EMBL/GenBank/DDBJ whole genome shotgun (WGS) entry which is preliminary data.</text>
</comment>
<evidence type="ECO:0000259" key="13">
    <source>
        <dbReference type="Pfam" id="PF02768"/>
    </source>
</evidence>
<reference evidence="14" key="2">
    <citation type="journal article" date="2021" name="PeerJ">
        <title>Extensive microbial diversity within the chicken gut microbiome revealed by metagenomics and culture.</title>
        <authorList>
            <person name="Gilroy R."/>
            <person name="Ravi A."/>
            <person name="Getino M."/>
            <person name="Pursley I."/>
            <person name="Horton D.L."/>
            <person name="Alikhan N.F."/>
            <person name="Baker D."/>
            <person name="Gharbi K."/>
            <person name="Hall N."/>
            <person name="Watson M."/>
            <person name="Adriaenssens E.M."/>
            <person name="Foster-Nyarko E."/>
            <person name="Jarju S."/>
            <person name="Secka A."/>
            <person name="Antonio M."/>
            <person name="Oren A."/>
            <person name="Chaudhuri R.R."/>
            <person name="La Ragione R."/>
            <person name="Hildebrand F."/>
            <person name="Pallen M.J."/>
        </authorList>
    </citation>
    <scope>NUCLEOTIDE SEQUENCE</scope>
    <source>
        <strain evidence="14">ChiSxjej2B14-8506</strain>
    </source>
</reference>
<comment type="subcellular location">
    <subcellularLocation>
        <location evidence="1 10">Cytoplasm</location>
    </subcellularLocation>
</comment>
<comment type="subunit">
    <text evidence="10">Forms a ring-shaped head-to-tail homodimer around DNA.</text>
</comment>
<evidence type="ECO:0000256" key="3">
    <source>
        <dbReference type="ARBA" id="ARBA00021035"/>
    </source>
</evidence>
<reference evidence="14" key="1">
    <citation type="submission" date="2020-10" db="EMBL/GenBank/DDBJ databases">
        <authorList>
            <person name="Gilroy R."/>
        </authorList>
    </citation>
    <scope>NUCLEOTIDE SEQUENCE</scope>
    <source>
        <strain evidence="14">ChiSxjej2B14-8506</strain>
    </source>
</reference>
<feature type="domain" description="DNA polymerase III beta sliding clamp C-terminal" evidence="13">
    <location>
        <begin position="243"/>
        <end position="363"/>
    </location>
</feature>
<keyword evidence="4 10" id="KW-0963">Cytoplasm</keyword>
<gene>
    <name evidence="14" type="primary">dnaN</name>
    <name evidence="14" type="ORF">IAC59_04505</name>
</gene>
<keyword evidence="7 10" id="KW-0235">DNA replication</keyword>
<dbReference type="NCBIfam" id="TIGR00663">
    <property type="entry name" value="dnan"/>
    <property type="match status" value="1"/>
</dbReference>
<dbReference type="EMBL" id="DVNK01000031">
    <property type="protein sequence ID" value="HIU46500.1"/>
    <property type="molecule type" value="Genomic_DNA"/>
</dbReference>
<dbReference type="GO" id="GO:0009360">
    <property type="term" value="C:DNA polymerase III complex"/>
    <property type="evidence" value="ECO:0007669"/>
    <property type="project" value="InterPro"/>
</dbReference>
<dbReference type="SMART" id="SM00480">
    <property type="entry name" value="POL3Bc"/>
    <property type="match status" value="1"/>
</dbReference>
<evidence type="ECO:0000256" key="1">
    <source>
        <dbReference type="ARBA" id="ARBA00004496"/>
    </source>
</evidence>
<evidence type="ECO:0000256" key="6">
    <source>
        <dbReference type="ARBA" id="ARBA00022695"/>
    </source>
</evidence>
<evidence type="ECO:0000256" key="2">
    <source>
        <dbReference type="ARBA" id="ARBA00010752"/>
    </source>
</evidence>
<evidence type="ECO:0000259" key="12">
    <source>
        <dbReference type="Pfam" id="PF02767"/>
    </source>
</evidence>
<feature type="domain" description="DNA polymerase III beta sliding clamp N-terminal" evidence="11">
    <location>
        <begin position="1"/>
        <end position="119"/>
    </location>
</feature>
<evidence type="ECO:0000256" key="9">
    <source>
        <dbReference type="ARBA" id="ARBA00023125"/>
    </source>
</evidence>
<dbReference type="AlphaFoldDB" id="A0A9D1LR92"/>
<dbReference type="SUPFAM" id="SSF55979">
    <property type="entry name" value="DNA clamp"/>
    <property type="match status" value="3"/>
</dbReference>
<evidence type="ECO:0000256" key="10">
    <source>
        <dbReference type="PIRNR" id="PIRNR000804"/>
    </source>
</evidence>
<sequence>MRFKCKQELLMGSLQTAIKAISSKAAMPILEGALLEASDGMLSITCSDGNMSIITRLEADIREEGRVVLPGRLLGEVVRRLPVGDVDVSIAPNNAATLRCRGSRTTLAGFAAEEYPALPALSAQSAVTLPQKELRDMIRQTSFSIATDEARPIFTGCLMEVEPGGVNLVALDGFRLALRRLELEHGAGEFNALIPGRSLNEVARILGDEGDVNLTLDRTHISFEIGDTRVITRMLEGEFIKYRSIIPTTWSCLVRVNRQELAACIDRAALLARDGKNNLMKFTVADNRMIITSNSEMGDAYEELEAMHTGDGLEISFNIRYMSDIMKVIEDDEIVLRFNSAVSPCIICPTEGDRYTYLVLPVRNA</sequence>
<evidence type="ECO:0000256" key="4">
    <source>
        <dbReference type="ARBA" id="ARBA00022490"/>
    </source>
</evidence>
<dbReference type="GO" id="GO:0008408">
    <property type="term" value="F:3'-5' exonuclease activity"/>
    <property type="evidence" value="ECO:0007669"/>
    <property type="project" value="InterPro"/>
</dbReference>
<dbReference type="Proteomes" id="UP000824123">
    <property type="component" value="Unassembled WGS sequence"/>
</dbReference>
<dbReference type="InterPro" id="IPR001001">
    <property type="entry name" value="DNA_polIII_beta"/>
</dbReference>
<dbReference type="GO" id="GO:0003677">
    <property type="term" value="F:DNA binding"/>
    <property type="evidence" value="ECO:0007669"/>
    <property type="project" value="UniProtKB-UniRule"/>
</dbReference>
<dbReference type="InterPro" id="IPR046938">
    <property type="entry name" value="DNA_clamp_sf"/>
</dbReference>
<dbReference type="InterPro" id="IPR022634">
    <property type="entry name" value="DNA_polIII_beta_N"/>
</dbReference>
<comment type="similarity">
    <text evidence="2 10">Belongs to the beta sliding clamp family.</text>
</comment>
<dbReference type="PIRSF" id="PIRSF000804">
    <property type="entry name" value="DNA_pol_III_b"/>
    <property type="match status" value="1"/>
</dbReference>
<dbReference type="CDD" id="cd00140">
    <property type="entry name" value="beta_clamp"/>
    <property type="match status" value="1"/>
</dbReference>
<evidence type="ECO:0000256" key="5">
    <source>
        <dbReference type="ARBA" id="ARBA00022679"/>
    </source>
</evidence>
<keyword evidence="9" id="KW-0238">DNA-binding</keyword>
<dbReference type="Gene3D" id="3.10.150.10">
    <property type="entry name" value="DNA Polymerase III, subunit A, domain 2"/>
    <property type="match status" value="1"/>
</dbReference>
<feature type="domain" description="DNA polymerase III beta sliding clamp central" evidence="12">
    <location>
        <begin position="128"/>
        <end position="239"/>
    </location>
</feature>
<dbReference type="Pfam" id="PF02767">
    <property type="entry name" value="DNA_pol3_beta_2"/>
    <property type="match status" value="1"/>
</dbReference>
<dbReference type="PANTHER" id="PTHR30478">
    <property type="entry name" value="DNA POLYMERASE III SUBUNIT BETA"/>
    <property type="match status" value="1"/>
</dbReference>
<evidence type="ECO:0000313" key="15">
    <source>
        <dbReference type="Proteomes" id="UP000824123"/>
    </source>
</evidence>
<accession>A0A9D1LR92</accession>
<dbReference type="InterPro" id="IPR022635">
    <property type="entry name" value="DNA_polIII_beta_C"/>
</dbReference>
<dbReference type="Gene3D" id="3.70.10.10">
    <property type="match status" value="1"/>
</dbReference>
<evidence type="ECO:0000256" key="7">
    <source>
        <dbReference type="ARBA" id="ARBA00022705"/>
    </source>
</evidence>
<dbReference type="Pfam" id="PF02768">
    <property type="entry name" value="DNA_pol3_beta_3"/>
    <property type="match status" value="1"/>
</dbReference>
<dbReference type="GO" id="GO:0003887">
    <property type="term" value="F:DNA-directed DNA polymerase activity"/>
    <property type="evidence" value="ECO:0007669"/>
    <property type="project" value="UniProtKB-UniRule"/>
</dbReference>
<keyword evidence="5 10" id="KW-0808">Transferase</keyword>